<evidence type="ECO:0000313" key="2">
    <source>
        <dbReference type="Proteomes" id="UP000198582"/>
    </source>
</evidence>
<dbReference type="SUPFAM" id="SSF63829">
    <property type="entry name" value="Calcium-dependent phosphotriesterase"/>
    <property type="match status" value="1"/>
</dbReference>
<organism evidence="1 2">
    <name type="scientific">Amycolatopsis saalfeldensis</name>
    <dbReference type="NCBI Taxonomy" id="394193"/>
    <lineage>
        <taxon>Bacteria</taxon>
        <taxon>Bacillati</taxon>
        <taxon>Actinomycetota</taxon>
        <taxon>Actinomycetes</taxon>
        <taxon>Pseudonocardiales</taxon>
        <taxon>Pseudonocardiaceae</taxon>
        <taxon>Amycolatopsis</taxon>
    </lineage>
</organism>
<evidence type="ECO:0000313" key="1">
    <source>
        <dbReference type="EMBL" id="SEO45814.1"/>
    </source>
</evidence>
<reference evidence="1 2" key="1">
    <citation type="submission" date="2016-10" db="EMBL/GenBank/DDBJ databases">
        <authorList>
            <person name="de Groot N.N."/>
        </authorList>
    </citation>
    <scope>NUCLEOTIDE SEQUENCE [LARGE SCALE GENOMIC DNA]</scope>
    <source>
        <strain evidence="1 2">DSM 44993</strain>
    </source>
</reference>
<sequence>MCHSQLPMVAVVDSERPAVHIWHCGGGTLRELGVVGPESRAGGKALFHERMDRTPALAWHPEQPFLLIAGETGVVRWSADGLADDDALPSTACYRSIAFSPDGQTVWAHPSSRGGDDGWRSSDVVDLATGSVSAGWQWDTGVAAHPAGGLVVTLQSDQGATLGLFARIDREITPTPMRLLRRALILEGDGYQAPVFSVDGRHLAIRGNAYENLLEVFEFPTLRRVLRTTLGDPNPGYPYSSEWLEQYRAWSRQNAAFGAEPGVLWLGTPSGTVLEIGVDDQRVVEHDVLGDSPVTGLCALSSGDLVVAGGAGELALVSVRTDAASATPDRGAMRDAVTAFVDAVSEVPDDDALWDQLVMTDGTREWAPNDLATPFTATTTSPAWRQLQAVLNTRRHDA</sequence>
<gene>
    <name evidence="1" type="ORF">SAMN04489732_10187</name>
</gene>
<evidence type="ECO:0008006" key="3">
    <source>
        <dbReference type="Google" id="ProtNLM"/>
    </source>
</evidence>
<name>A0A1H8PVW5_9PSEU</name>
<dbReference type="Proteomes" id="UP000198582">
    <property type="component" value="Unassembled WGS sequence"/>
</dbReference>
<proteinExistence type="predicted"/>
<dbReference type="AlphaFoldDB" id="A0A1H8PVW5"/>
<dbReference type="InterPro" id="IPR015943">
    <property type="entry name" value="WD40/YVTN_repeat-like_dom_sf"/>
</dbReference>
<protein>
    <recommendedName>
        <fullName evidence="3">WD40-like Beta Propeller Repeat</fullName>
    </recommendedName>
</protein>
<dbReference type="Gene3D" id="2.130.10.10">
    <property type="entry name" value="YVTN repeat-like/Quinoprotein amine dehydrogenase"/>
    <property type="match status" value="1"/>
</dbReference>
<dbReference type="EMBL" id="FOEF01000001">
    <property type="protein sequence ID" value="SEO45814.1"/>
    <property type="molecule type" value="Genomic_DNA"/>
</dbReference>
<keyword evidence="2" id="KW-1185">Reference proteome</keyword>
<accession>A0A1H8PVW5</accession>